<dbReference type="Pfam" id="PF24827">
    <property type="entry name" value="AstE_AspA_cat"/>
    <property type="match status" value="1"/>
</dbReference>
<evidence type="ECO:0000259" key="5">
    <source>
        <dbReference type="Pfam" id="PF24827"/>
    </source>
</evidence>
<dbReference type="Gene3D" id="3.40.630.10">
    <property type="entry name" value="Zn peptidases"/>
    <property type="match status" value="1"/>
</dbReference>
<dbReference type="RefSeq" id="WP_055258614.1">
    <property type="nucleotide sequence ID" value="NZ_CABIXL010000003.1"/>
</dbReference>
<sequence>MLKLGDLVADRGMKKEGFVQIYDTDYRMPVTLINGEFPGKTILITSGVHGCEYTAIETAIELAKEINPKNISGKIIIIHPVNVRAFKKKISAVVPDDNKNLNREFPGNIEGTITEKLAHFIENECHIQCDFYIDLHGGDLYEMATNFVYYPGIGNNNVIEESKRVAALLNVNYMVKSNAKTGSYNYAAINGTPSILIEKGGRGLWNNQEIYDYKNDIFTILKHFNVLDGQIKQINKPIDITEAVYLESTCDGCWYPKVEAGQKIKEGELLGEVKDFFGNIIAKYYAKMNGVILYMTVSLSIEKHEPLIAYGKC</sequence>
<dbReference type="InterPro" id="IPR043795">
    <property type="entry name" value="N-alpha-Ac-DABA-like"/>
</dbReference>
<evidence type="ECO:0000313" key="7">
    <source>
        <dbReference type="Proteomes" id="UP000095488"/>
    </source>
</evidence>
<dbReference type="SUPFAM" id="SSF53187">
    <property type="entry name" value="Zn-dependent exopeptidases"/>
    <property type="match status" value="1"/>
</dbReference>
<protein>
    <submittedName>
        <fullName evidence="6">Ectoine utilization protein EutE</fullName>
    </submittedName>
</protein>
<organism evidence="6 7">
    <name type="scientific">Sarcina ventriculi</name>
    <name type="common">Clostridium ventriculi</name>
    <dbReference type="NCBI Taxonomy" id="1267"/>
    <lineage>
        <taxon>Bacteria</taxon>
        <taxon>Bacillati</taxon>
        <taxon>Bacillota</taxon>
        <taxon>Clostridia</taxon>
        <taxon>Eubacteriales</taxon>
        <taxon>Clostridiaceae</taxon>
        <taxon>Sarcina</taxon>
    </lineage>
</organism>
<dbReference type="InterPro" id="IPR053138">
    <property type="entry name" value="N-alpha-Ac-DABA_deacetylase"/>
</dbReference>
<keyword evidence="3" id="KW-0378">Hydrolase</keyword>
<dbReference type="InterPro" id="IPR055438">
    <property type="entry name" value="AstE_AspA_cat"/>
</dbReference>
<dbReference type="PIRSF" id="PIRSF039012">
    <property type="entry name" value="ASP"/>
    <property type="match status" value="1"/>
</dbReference>
<evidence type="ECO:0000313" key="6">
    <source>
        <dbReference type="EMBL" id="CUN83051.1"/>
    </source>
</evidence>
<dbReference type="PANTHER" id="PTHR37326:SF1">
    <property type="entry name" value="BLL3975 PROTEIN"/>
    <property type="match status" value="1"/>
</dbReference>
<evidence type="ECO:0000256" key="4">
    <source>
        <dbReference type="ARBA" id="ARBA00022833"/>
    </source>
</evidence>
<dbReference type="EMBL" id="CYZR01000003">
    <property type="protein sequence ID" value="CUN83051.1"/>
    <property type="molecule type" value="Genomic_DNA"/>
</dbReference>
<gene>
    <name evidence="6" type="ORF">ERS852473_01212</name>
</gene>
<comment type="caution">
    <text evidence="6">The sequence shown here is derived from an EMBL/GenBank/DDBJ whole genome shotgun (WGS) entry which is preliminary data.</text>
</comment>
<dbReference type="PANTHER" id="PTHR37326">
    <property type="entry name" value="BLL3975 PROTEIN"/>
    <property type="match status" value="1"/>
</dbReference>
<reference evidence="6 7" key="1">
    <citation type="submission" date="2015-09" db="EMBL/GenBank/DDBJ databases">
        <authorList>
            <consortium name="Pathogen Informatics"/>
        </authorList>
    </citation>
    <scope>NUCLEOTIDE SEQUENCE [LARGE SCALE GENOMIC DNA]</scope>
    <source>
        <strain evidence="6 7">2789STDY5834858</strain>
    </source>
</reference>
<evidence type="ECO:0000256" key="3">
    <source>
        <dbReference type="ARBA" id="ARBA00022801"/>
    </source>
</evidence>
<keyword evidence="2" id="KW-0479">Metal-binding</keyword>
<dbReference type="CDD" id="cd06254">
    <property type="entry name" value="M14_ASTE_ASPA-like"/>
    <property type="match status" value="1"/>
</dbReference>
<name>A0ABM9UPS4_SARVE</name>
<accession>A0ABM9UPS4</accession>
<feature type="domain" description="Succinylglutamate desuccinylase/Aspartoacylase catalytic" evidence="5">
    <location>
        <begin position="38"/>
        <end position="223"/>
    </location>
</feature>
<evidence type="ECO:0000256" key="1">
    <source>
        <dbReference type="ARBA" id="ARBA00001947"/>
    </source>
</evidence>
<dbReference type="Proteomes" id="UP000095488">
    <property type="component" value="Unassembled WGS sequence"/>
</dbReference>
<evidence type="ECO:0000256" key="2">
    <source>
        <dbReference type="ARBA" id="ARBA00022723"/>
    </source>
</evidence>
<comment type="cofactor">
    <cofactor evidence="1">
        <name>Zn(2+)</name>
        <dbReference type="ChEBI" id="CHEBI:29105"/>
    </cofactor>
</comment>
<keyword evidence="7" id="KW-1185">Reference proteome</keyword>
<proteinExistence type="predicted"/>
<keyword evidence="4" id="KW-0862">Zinc</keyword>